<evidence type="ECO:0000313" key="3">
    <source>
        <dbReference type="EMBL" id="MBB5830202.1"/>
    </source>
</evidence>
<organism evidence="3 4">
    <name type="scientific">Brachybacterium aquaticum</name>
    <dbReference type="NCBI Taxonomy" id="1432564"/>
    <lineage>
        <taxon>Bacteria</taxon>
        <taxon>Bacillati</taxon>
        <taxon>Actinomycetota</taxon>
        <taxon>Actinomycetes</taxon>
        <taxon>Micrococcales</taxon>
        <taxon>Dermabacteraceae</taxon>
        <taxon>Brachybacterium</taxon>
    </lineage>
</organism>
<dbReference type="AlphaFoldDB" id="A0A841AA74"/>
<proteinExistence type="predicted"/>
<evidence type="ECO:0000256" key="1">
    <source>
        <dbReference type="SAM" id="MobiDB-lite"/>
    </source>
</evidence>
<evidence type="ECO:0000313" key="4">
    <source>
        <dbReference type="Proteomes" id="UP000588158"/>
    </source>
</evidence>
<accession>A0A841AA74</accession>
<comment type="caution">
    <text evidence="3">The sequence shown here is derived from an EMBL/GenBank/DDBJ whole genome shotgun (WGS) entry which is preliminary data.</text>
</comment>
<keyword evidence="2" id="KW-0472">Membrane</keyword>
<keyword evidence="2" id="KW-0812">Transmembrane</keyword>
<keyword evidence="2" id="KW-1133">Transmembrane helix</keyword>
<feature type="region of interest" description="Disordered" evidence="1">
    <location>
        <begin position="1"/>
        <end position="30"/>
    </location>
</feature>
<feature type="compositionally biased region" description="Polar residues" evidence="1">
    <location>
        <begin position="1"/>
        <end position="10"/>
    </location>
</feature>
<protein>
    <submittedName>
        <fullName evidence="3">Uncharacterized protein</fullName>
    </submittedName>
</protein>
<feature type="transmembrane region" description="Helical" evidence="2">
    <location>
        <begin position="39"/>
        <end position="58"/>
    </location>
</feature>
<dbReference type="RefSeq" id="WP_184323863.1">
    <property type="nucleotide sequence ID" value="NZ_JACHLZ010000001.1"/>
</dbReference>
<evidence type="ECO:0000256" key="2">
    <source>
        <dbReference type="SAM" id="Phobius"/>
    </source>
</evidence>
<gene>
    <name evidence="3" type="ORF">HNR70_000015</name>
</gene>
<name>A0A841AA74_9MICO</name>
<reference evidence="3 4" key="1">
    <citation type="submission" date="2020-08" db="EMBL/GenBank/DDBJ databases">
        <title>Sequencing the genomes of 1000 actinobacteria strains.</title>
        <authorList>
            <person name="Klenk H.-P."/>
        </authorList>
    </citation>
    <scope>NUCLEOTIDE SEQUENCE [LARGE SCALE GENOMIC DNA]</scope>
    <source>
        <strain evidence="3 4">DSM 28796</strain>
    </source>
</reference>
<keyword evidence="4" id="KW-1185">Reference proteome</keyword>
<dbReference type="Proteomes" id="UP000588158">
    <property type="component" value="Unassembled WGS sequence"/>
</dbReference>
<sequence>MSTVHDTNPETAGAPAPAPQPIDGWVPEEREPTAAENNFMSFALFGFLILFGVGCFIVF</sequence>
<dbReference type="EMBL" id="JACHLZ010000001">
    <property type="protein sequence ID" value="MBB5830202.1"/>
    <property type="molecule type" value="Genomic_DNA"/>
</dbReference>